<evidence type="ECO:0000313" key="3">
    <source>
        <dbReference type="Proteomes" id="UP000092154"/>
    </source>
</evidence>
<sequence length="51" mass="5767">MLGTSAHWKIYPIIYGVSCISVIALQTMGYRVSALSAWEKAIILTHYHRCI</sequence>
<name>A0A1B7MX67_9AGAM</name>
<dbReference type="Proteomes" id="UP000092154">
    <property type="component" value="Unassembled WGS sequence"/>
</dbReference>
<evidence type="ECO:0000256" key="1">
    <source>
        <dbReference type="SAM" id="Phobius"/>
    </source>
</evidence>
<dbReference type="AlphaFoldDB" id="A0A1B7MX67"/>
<gene>
    <name evidence="2" type="ORF">K503DRAFT_771705</name>
</gene>
<protein>
    <submittedName>
        <fullName evidence="2">Uncharacterized protein</fullName>
    </submittedName>
</protein>
<feature type="transmembrane region" description="Helical" evidence="1">
    <location>
        <begin position="12"/>
        <end position="30"/>
    </location>
</feature>
<keyword evidence="3" id="KW-1185">Reference proteome</keyword>
<keyword evidence="1" id="KW-0472">Membrane</keyword>
<dbReference type="InParanoid" id="A0A1B7MX67"/>
<reference evidence="2 3" key="1">
    <citation type="submission" date="2016-06" db="EMBL/GenBank/DDBJ databases">
        <title>Comparative genomics of the ectomycorrhizal sister species Rhizopogon vinicolor and Rhizopogon vesiculosus (Basidiomycota: Boletales) reveals a divergence of the mating type B locus.</title>
        <authorList>
            <consortium name="DOE Joint Genome Institute"/>
            <person name="Mujic A.B."/>
            <person name="Kuo A."/>
            <person name="Tritt A."/>
            <person name="Lipzen A."/>
            <person name="Chen C."/>
            <person name="Johnson J."/>
            <person name="Sharma A."/>
            <person name="Barry K."/>
            <person name="Grigoriev I.V."/>
            <person name="Spatafora J.W."/>
        </authorList>
    </citation>
    <scope>NUCLEOTIDE SEQUENCE [LARGE SCALE GENOMIC DNA]</scope>
    <source>
        <strain evidence="2 3">AM-OR11-026</strain>
    </source>
</reference>
<dbReference type="EMBL" id="KV448365">
    <property type="protein sequence ID" value="OAX37208.1"/>
    <property type="molecule type" value="Genomic_DNA"/>
</dbReference>
<evidence type="ECO:0000313" key="2">
    <source>
        <dbReference type="EMBL" id="OAX37208.1"/>
    </source>
</evidence>
<accession>A0A1B7MX67</accession>
<keyword evidence="1" id="KW-1133">Transmembrane helix</keyword>
<keyword evidence="1" id="KW-0812">Transmembrane</keyword>
<organism evidence="2 3">
    <name type="scientific">Rhizopogon vinicolor AM-OR11-026</name>
    <dbReference type="NCBI Taxonomy" id="1314800"/>
    <lineage>
        <taxon>Eukaryota</taxon>
        <taxon>Fungi</taxon>
        <taxon>Dikarya</taxon>
        <taxon>Basidiomycota</taxon>
        <taxon>Agaricomycotina</taxon>
        <taxon>Agaricomycetes</taxon>
        <taxon>Agaricomycetidae</taxon>
        <taxon>Boletales</taxon>
        <taxon>Suillineae</taxon>
        <taxon>Rhizopogonaceae</taxon>
        <taxon>Rhizopogon</taxon>
    </lineage>
</organism>
<proteinExistence type="predicted"/>